<dbReference type="GO" id="GO:0005839">
    <property type="term" value="C:proteasome core complex"/>
    <property type="evidence" value="ECO:0007669"/>
    <property type="project" value="InterPro"/>
</dbReference>
<organism evidence="1 2">
    <name type="scientific">Papaver somniferum</name>
    <name type="common">Opium poppy</name>
    <dbReference type="NCBI Taxonomy" id="3469"/>
    <lineage>
        <taxon>Eukaryota</taxon>
        <taxon>Viridiplantae</taxon>
        <taxon>Streptophyta</taxon>
        <taxon>Embryophyta</taxon>
        <taxon>Tracheophyta</taxon>
        <taxon>Spermatophyta</taxon>
        <taxon>Magnoliopsida</taxon>
        <taxon>Ranunculales</taxon>
        <taxon>Papaveraceae</taxon>
        <taxon>Papaveroideae</taxon>
        <taxon>Papaver</taxon>
    </lineage>
</organism>
<dbReference type="GO" id="GO:0051603">
    <property type="term" value="P:proteolysis involved in protein catabolic process"/>
    <property type="evidence" value="ECO:0007669"/>
    <property type="project" value="InterPro"/>
</dbReference>
<dbReference type="Pfam" id="PF00227">
    <property type="entry name" value="Proteasome"/>
    <property type="match status" value="1"/>
</dbReference>
<protein>
    <submittedName>
        <fullName evidence="1">Uncharacterized protein</fullName>
    </submittedName>
</protein>
<dbReference type="Gene3D" id="3.60.20.10">
    <property type="entry name" value="Glutamine Phosphoribosylpyrophosphate, subunit 1, domain 1"/>
    <property type="match status" value="1"/>
</dbReference>
<evidence type="ECO:0000313" key="1">
    <source>
        <dbReference type="EMBL" id="RZC60323.1"/>
    </source>
</evidence>
<accession>A0A4Y7JGV0</accession>
<dbReference type="Proteomes" id="UP000316621">
    <property type="component" value="Chromosome 5"/>
</dbReference>
<dbReference type="Gramene" id="RZC60323">
    <property type="protein sequence ID" value="RZC60323"/>
    <property type="gene ID" value="C5167_022074"/>
</dbReference>
<gene>
    <name evidence="1" type="ORF">C5167_022074</name>
</gene>
<sequence>MSCSSDKRPQWHGTTNVAFASRDGIVMTADRKSTSVITLVAKEKCKIFKAGRIGITVSGNATDSQELVQVLTKMVEADQVCMFDEKVRRVFFGDYTIGHARTTCATIIVLCYLLGTTWLKESYYVDVTKIRVRDKNELEYWAGSGGVFAYQYLAGRDLANMSNPEAINVGMGAVDFAIMHDPYSGFGTPASWKGTLGGSYSSSFKEEARRRYQRWMQEKLEEEAKSGRHVQSVLTEREMNIGGATKGGGRTMQSQVENNAIYKVEIKNKYNHVAESEQTSLSTSWPIPGQRYQGQI</sequence>
<name>A0A4Y7JGV0_PAPSO</name>
<dbReference type="InterPro" id="IPR029055">
    <property type="entry name" value="Ntn_hydrolases_N"/>
</dbReference>
<proteinExistence type="predicted"/>
<reference evidence="1 2" key="1">
    <citation type="journal article" date="2018" name="Science">
        <title>The opium poppy genome and morphinan production.</title>
        <authorList>
            <person name="Guo L."/>
            <person name="Winzer T."/>
            <person name="Yang X."/>
            <person name="Li Y."/>
            <person name="Ning Z."/>
            <person name="He Z."/>
            <person name="Teodor R."/>
            <person name="Lu Y."/>
            <person name="Bowser T.A."/>
            <person name="Graham I.A."/>
            <person name="Ye K."/>
        </authorList>
    </citation>
    <scope>NUCLEOTIDE SEQUENCE [LARGE SCALE GENOMIC DNA]</scope>
    <source>
        <strain evidence="2">cv. HN1</strain>
        <tissue evidence="1">Leaves</tissue>
    </source>
</reference>
<dbReference type="AlphaFoldDB" id="A0A4Y7JGV0"/>
<dbReference type="SUPFAM" id="SSF56235">
    <property type="entry name" value="N-terminal nucleophile aminohydrolases (Ntn hydrolases)"/>
    <property type="match status" value="1"/>
</dbReference>
<dbReference type="InterPro" id="IPR001353">
    <property type="entry name" value="Proteasome_sua/b"/>
</dbReference>
<evidence type="ECO:0000313" key="2">
    <source>
        <dbReference type="Proteomes" id="UP000316621"/>
    </source>
</evidence>
<keyword evidence="2" id="KW-1185">Reference proteome</keyword>
<dbReference type="EMBL" id="CM010719">
    <property type="protein sequence ID" value="RZC60323.1"/>
    <property type="molecule type" value="Genomic_DNA"/>
</dbReference>